<evidence type="ECO:0000256" key="1">
    <source>
        <dbReference type="ARBA" id="ARBA00022676"/>
    </source>
</evidence>
<sequence length="364" mass="39878">MLDQVDAVTKRCVAAPQKPVERILIYRIGSLGDTVVALPCFHKLAEVFPDAERYVLTNIPVSSKAAALELILGQSGLIDGVVDYPIQMRSIGDVWRLRSRLRAFGAKTLIYLVPRSGRLPVLRDLLFFRLCGFTRFIGMPLTKTLQVDQIEADTGLVEYECRRLARSIAEIGPTDLDDPKNWDLLLTEAEQEAGDRAITPFAGNPFVAINMGGKVIEKHWGQENWRQLLRELSGSFGGYGLLFLGAADEAAAVEEVSASWPSTVVNSCGKLAPRESAAALKRASLFVGHDSGPMHLAAAVGIVCVAPFGSLNKPRKWYPYGKQHRIVHRADGVTNVKVEQIVAMVREVLPERAVPRLNAKASLG</sequence>
<dbReference type="Proteomes" id="UP000485880">
    <property type="component" value="Unassembled WGS sequence"/>
</dbReference>
<protein>
    <submittedName>
        <fullName evidence="3">Glycosyl transferase</fullName>
    </submittedName>
</protein>
<proteinExistence type="predicted"/>
<evidence type="ECO:0000313" key="4">
    <source>
        <dbReference type="Proteomes" id="UP000485880"/>
    </source>
</evidence>
<evidence type="ECO:0000313" key="3">
    <source>
        <dbReference type="EMBL" id="VTZ51484.1"/>
    </source>
</evidence>
<gene>
    <name evidence="3" type="ORF">MPC4_40081</name>
</gene>
<evidence type="ECO:0000256" key="2">
    <source>
        <dbReference type="ARBA" id="ARBA00022679"/>
    </source>
</evidence>
<comment type="caution">
    <text evidence="3">The sequence shown here is derived from an EMBL/GenBank/DDBJ whole genome shotgun (WGS) entry which is preliminary data.</text>
</comment>
<keyword evidence="1" id="KW-0328">Glycosyltransferase</keyword>
<keyword evidence="4" id="KW-1185">Reference proteome</keyword>
<accession>A0A8B6M999</accession>
<dbReference type="SUPFAM" id="SSF53756">
    <property type="entry name" value="UDP-Glycosyltransferase/glycogen phosphorylase"/>
    <property type="match status" value="1"/>
</dbReference>
<dbReference type="Pfam" id="PF01075">
    <property type="entry name" value="Glyco_transf_9"/>
    <property type="match status" value="1"/>
</dbReference>
<name>A0A8B6M999_METTU</name>
<keyword evidence="2 3" id="KW-0808">Transferase</keyword>
<dbReference type="CDD" id="cd03789">
    <property type="entry name" value="GT9_LPS_heptosyltransferase"/>
    <property type="match status" value="1"/>
</dbReference>
<dbReference type="InterPro" id="IPR002201">
    <property type="entry name" value="Glyco_trans_9"/>
</dbReference>
<dbReference type="PANTHER" id="PTHR30160">
    <property type="entry name" value="TETRAACYLDISACCHARIDE 4'-KINASE-RELATED"/>
    <property type="match status" value="1"/>
</dbReference>
<dbReference type="GO" id="GO:0009244">
    <property type="term" value="P:lipopolysaccharide core region biosynthetic process"/>
    <property type="evidence" value="ECO:0007669"/>
    <property type="project" value="TreeGrafter"/>
</dbReference>
<organism evidence="3 4">
    <name type="scientific">Methylocella tundrae</name>
    <dbReference type="NCBI Taxonomy" id="227605"/>
    <lineage>
        <taxon>Bacteria</taxon>
        <taxon>Pseudomonadati</taxon>
        <taxon>Pseudomonadota</taxon>
        <taxon>Alphaproteobacteria</taxon>
        <taxon>Hyphomicrobiales</taxon>
        <taxon>Beijerinckiaceae</taxon>
        <taxon>Methylocella</taxon>
    </lineage>
</organism>
<dbReference type="GO" id="GO:0005829">
    <property type="term" value="C:cytosol"/>
    <property type="evidence" value="ECO:0007669"/>
    <property type="project" value="TreeGrafter"/>
</dbReference>
<dbReference type="EMBL" id="CABFMQ020000098">
    <property type="protein sequence ID" value="VTZ51484.1"/>
    <property type="molecule type" value="Genomic_DNA"/>
</dbReference>
<reference evidence="3 4" key="1">
    <citation type="submission" date="2019-05" db="EMBL/GenBank/DDBJ databases">
        <authorList>
            <person name="Farhan Ul Haque M."/>
        </authorList>
    </citation>
    <scope>NUCLEOTIDE SEQUENCE [LARGE SCALE GENOMIC DNA]</scope>
    <source>
        <strain evidence="3">2</strain>
    </source>
</reference>
<dbReference type="GO" id="GO:0008713">
    <property type="term" value="F:ADP-heptose-lipopolysaccharide heptosyltransferase activity"/>
    <property type="evidence" value="ECO:0007669"/>
    <property type="project" value="TreeGrafter"/>
</dbReference>
<dbReference type="RefSeq" id="WP_174513282.1">
    <property type="nucleotide sequence ID" value="NZ_CABFMQ020000098.1"/>
</dbReference>
<dbReference type="InterPro" id="IPR051199">
    <property type="entry name" value="LPS_LOS_Heptosyltrfase"/>
</dbReference>
<dbReference type="Gene3D" id="3.40.50.2000">
    <property type="entry name" value="Glycogen Phosphorylase B"/>
    <property type="match status" value="2"/>
</dbReference>
<dbReference type="AlphaFoldDB" id="A0A8B6M999"/>